<dbReference type="SUPFAM" id="SSF53474">
    <property type="entry name" value="alpha/beta-Hydrolases"/>
    <property type="match status" value="1"/>
</dbReference>
<evidence type="ECO:0000259" key="2">
    <source>
        <dbReference type="Pfam" id="PF02230"/>
    </source>
</evidence>
<dbReference type="InterPro" id="IPR003140">
    <property type="entry name" value="PLipase/COase/thioEstase"/>
</dbReference>
<dbReference type="InterPro" id="IPR029058">
    <property type="entry name" value="AB_hydrolase_fold"/>
</dbReference>
<accession>A0A2S8F784</accession>
<dbReference type="PANTHER" id="PTHR43037">
    <property type="entry name" value="UNNAMED PRODUCT-RELATED"/>
    <property type="match status" value="1"/>
</dbReference>
<dbReference type="EMBL" id="PUIA01000051">
    <property type="protein sequence ID" value="PQO28021.1"/>
    <property type="molecule type" value="Genomic_DNA"/>
</dbReference>
<evidence type="ECO:0000313" key="3">
    <source>
        <dbReference type="EMBL" id="PQO28021.1"/>
    </source>
</evidence>
<sequence>MPGACSPRNCNTTSLLKGSPKRSIGFASSSPTANKPRDLLMQTVSKRQETHEFVWFDSQGKKRVFPFLCYQPSAFQAEAKLPLLVFLHGAGERGTDLELVKKHGPPKLIDQGEDLPFVTVSPQCPLDQWWAMHENINGLVQLTQYIQSEYAVDTDRTYLTGLSMGGYGTWATAAAYPGLFTAIIPICGGADMATAANLKSTPAWAFHGRDDEIVPLIRSEEIVNAVSEIGGDSRLTIYDNVQHDSWSETYANQKIYDWLLSHKIRNRS</sequence>
<name>A0A2S8F784_9BACT</name>
<evidence type="ECO:0000256" key="1">
    <source>
        <dbReference type="ARBA" id="ARBA00022729"/>
    </source>
</evidence>
<dbReference type="Gene3D" id="3.40.50.1820">
    <property type="entry name" value="alpha/beta hydrolase"/>
    <property type="match status" value="1"/>
</dbReference>
<protein>
    <submittedName>
        <fullName evidence="3">Phospholipase</fullName>
    </submittedName>
</protein>
<gene>
    <name evidence="3" type="ORF">C5Y96_16735</name>
</gene>
<evidence type="ECO:0000313" key="4">
    <source>
        <dbReference type="Proteomes" id="UP000240009"/>
    </source>
</evidence>
<dbReference type="GO" id="GO:0016787">
    <property type="term" value="F:hydrolase activity"/>
    <property type="evidence" value="ECO:0007669"/>
    <property type="project" value="InterPro"/>
</dbReference>
<dbReference type="InterPro" id="IPR050955">
    <property type="entry name" value="Plant_Biomass_Hydrol_Est"/>
</dbReference>
<dbReference type="PANTHER" id="PTHR43037:SF1">
    <property type="entry name" value="BLL1128 PROTEIN"/>
    <property type="match status" value="1"/>
</dbReference>
<feature type="domain" description="Phospholipase/carboxylesterase/thioesterase" evidence="2">
    <location>
        <begin position="135"/>
        <end position="249"/>
    </location>
</feature>
<organism evidence="3 4">
    <name type="scientific">Blastopirellula marina</name>
    <dbReference type="NCBI Taxonomy" id="124"/>
    <lineage>
        <taxon>Bacteria</taxon>
        <taxon>Pseudomonadati</taxon>
        <taxon>Planctomycetota</taxon>
        <taxon>Planctomycetia</taxon>
        <taxon>Pirellulales</taxon>
        <taxon>Pirellulaceae</taxon>
        <taxon>Blastopirellula</taxon>
    </lineage>
</organism>
<dbReference type="Proteomes" id="UP000240009">
    <property type="component" value="Unassembled WGS sequence"/>
</dbReference>
<dbReference type="AlphaFoldDB" id="A0A2S8F784"/>
<proteinExistence type="predicted"/>
<reference evidence="3 4" key="1">
    <citation type="submission" date="2018-02" db="EMBL/GenBank/DDBJ databases">
        <title>Comparative genomes isolates from brazilian mangrove.</title>
        <authorList>
            <person name="Araujo J.E."/>
            <person name="Taketani R.G."/>
            <person name="Silva M.C.P."/>
            <person name="Loureco M.V."/>
            <person name="Andreote F.D."/>
        </authorList>
    </citation>
    <scope>NUCLEOTIDE SEQUENCE [LARGE SCALE GENOMIC DNA]</scope>
    <source>
        <strain evidence="3 4">HEX-2 MGV</strain>
    </source>
</reference>
<comment type="caution">
    <text evidence="3">The sequence shown here is derived from an EMBL/GenBank/DDBJ whole genome shotgun (WGS) entry which is preliminary data.</text>
</comment>
<dbReference type="Pfam" id="PF02230">
    <property type="entry name" value="Abhydrolase_2"/>
    <property type="match status" value="1"/>
</dbReference>
<keyword evidence="1" id="KW-0732">Signal</keyword>